<proteinExistence type="predicted"/>
<organism evidence="2 3">
    <name type="scientific">Candidatus Caccoplasma merdipullorum</name>
    <dbReference type="NCBI Taxonomy" id="2840718"/>
    <lineage>
        <taxon>Bacteria</taxon>
        <taxon>Pseudomonadati</taxon>
        <taxon>Bacteroidota</taxon>
        <taxon>Bacteroidia</taxon>
        <taxon>Bacteroidales</taxon>
        <taxon>Bacteroidaceae</taxon>
        <taxon>Bacteroidaceae incertae sedis</taxon>
        <taxon>Candidatus Caccoplasma</taxon>
    </lineage>
</organism>
<dbReference type="EMBL" id="JADIMW010000052">
    <property type="protein sequence ID" value="MBO8438212.1"/>
    <property type="molecule type" value="Genomic_DNA"/>
</dbReference>
<feature type="transmembrane region" description="Helical" evidence="1">
    <location>
        <begin position="314"/>
        <end position="330"/>
    </location>
</feature>
<feature type="transmembrane region" description="Helical" evidence="1">
    <location>
        <begin position="230"/>
        <end position="250"/>
    </location>
</feature>
<feature type="transmembrane region" description="Helical" evidence="1">
    <location>
        <begin position="142"/>
        <end position="165"/>
    </location>
</feature>
<evidence type="ECO:0000256" key="1">
    <source>
        <dbReference type="SAM" id="Phobius"/>
    </source>
</evidence>
<feature type="transmembrane region" description="Helical" evidence="1">
    <location>
        <begin position="177"/>
        <end position="201"/>
    </location>
</feature>
<protein>
    <submittedName>
        <fullName evidence="2">Uncharacterized protein</fullName>
    </submittedName>
</protein>
<evidence type="ECO:0000313" key="2">
    <source>
        <dbReference type="EMBL" id="MBO8438212.1"/>
    </source>
</evidence>
<gene>
    <name evidence="2" type="ORF">IAC54_04855</name>
</gene>
<reference evidence="2" key="1">
    <citation type="submission" date="2020-10" db="EMBL/GenBank/DDBJ databases">
        <authorList>
            <person name="Gilroy R."/>
        </authorList>
    </citation>
    <scope>NUCLEOTIDE SEQUENCE</scope>
    <source>
        <strain evidence="2">G3-4614</strain>
    </source>
</reference>
<comment type="caution">
    <text evidence="2">The sequence shown here is derived from an EMBL/GenBank/DDBJ whole genome shotgun (WGS) entry which is preliminary data.</text>
</comment>
<dbReference type="AlphaFoldDB" id="A0A9D9E281"/>
<feature type="transmembrane region" description="Helical" evidence="1">
    <location>
        <begin position="53"/>
        <end position="77"/>
    </location>
</feature>
<keyword evidence="1" id="KW-0812">Transmembrane</keyword>
<keyword evidence="1" id="KW-1133">Transmembrane helix</keyword>
<feature type="transmembrane region" description="Helical" evidence="1">
    <location>
        <begin position="12"/>
        <end position="33"/>
    </location>
</feature>
<dbReference type="Proteomes" id="UP000823636">
    <property type="component" value="Unassembled WGS sequence"/>
</dbReference>
<accession>A0A9D9E281</accession>
<evidence type="ECO:0000313" key="3">
    <source>
        <dbReference type="Proteomes" id="UP000823636"/>
    </source>
</evidence>
<sequence>MYEQNIKRLPTDAAAHIICIAAGILLIIISAPLTAPVRESSTALINIPVPETWYTSTWGVTLNTAIILLTTLIIAGITNRYAITSSYSILPTLFYLMYQCCNPMTGRVLQQGNIGALAIIISTSILFGNYQNKNSAGNIYGATLLLALTSLLWGRALFYIPLLWIGMMQMHIFNLQTFSASLLAILTILWIYTFLLIAGIIPGLDTPTAELLKNLVPGGYMTLDISEQYGLIYLLPAIIIPAAMAINTLYRETHDKISVRSYNRHLNTTAVFTLLYIAADPDGIFNYMPVFNSVAAIQAARYFDTIKSLKKLRMLYATIIIYLSMYIIWIL</sequence>
<reference evidence="2" key="2">
    <citation type="journal article" date="2021" name="PeerJ">
        <title>Extensive microbial diversity within the chicken gut microbiome revealed by metagenomics and culture.</title>
        <authorList>
            <person name="Gilroy R."/>
            <person name="Ravi A."/>
            <person name="Getino M."/>
            <person name="Pursley I."/>
            <person name="Horton D.L."/>
            <person name="Alikhan N.F."/>
            <person name="Baker D."/>
            <person name="Gharbi K."/>
            <person name="Hall N."/>
            <person name="Watson M."/>
            <person name="Adriaenssens E.M."/>
            <person name="Foster-Nyarko E."/>
            <person name="Jarju S."/>
            <person name="Secka A."/>
            <person name="Antonio M."/>
            <person name="Oren A."/>
            <person name="Chaudhuri R.R."/>
            <person name="La Ragione R."/>
            <person name="Hildebrand F."/>
            <person name="Pallen M.J."/>
        </authorList>
    </citation>
    <scope>NUCLEOTIDE SEQUENCE</scope>
    <source>
        <strain evidence="2">G3-4614</strain>
    </source>
</reference>
<feature type="transmembrane region" description="Helical" evidence="1">
    <location>
        <begin position="112"/>
        <end position="130"/>
    </location>
</feature>
<keyword evidence="1" id="KW-0472">Membrane</keyword>
<name>A0A9D9E281_9BACT</name>